<dbReference type="Pfam" id="PF23544">
    <property type="entry name" value="AtuA_ferredoxin"/>
    <property type="match status" value="1"/>
</dbReference>
<keyword evidence="5" id="KW-1185">Reference proteome</keyword>
<feature type="domain" description="AtuA-like ferredoxin-fold" evidence="3">
    <location>
        <begin position="501"/>
        <end position="598"/>
    </location>
</feature>
<dbReference type="InterPro" id="IPR056362">
    <property type="entry name" value="AtuA-like_ferredoxin_dom"/>
</dbReference>
<feature type="domain" description="Acyclic terpene utilisation N-terminal" evidence="2">
    <location>
        <begin position="17"/>
        <end position="458"/>
    </location>
</feature>
<dbReference type="PANTHER" id="PTHR47708:SF2">
    <property type="entry name" value="SI:CH73-132F6.5"/>
    <property type="match status" value="1"/>
</dbReference>
<name>A0A2T7U9F5_9BURK</name>
<feature type="region of interest" description="Disordered" evidence="1">
    <location>
        <begin position="464"/>
        <end position="495"/>
    </location>
</feature>
<evidence type="ECO:0000259" key="3">
    <source>
        <dbReference type="Pfam" id="PF23544"/>
    </source>
</evidence>
<dbReference type="RefSeq" id="WP_053173638.1">
    <property type="nucleotide sequence ID" value="NZ_LFYT02000032.1"/>
</dbReference>
<dbReference type="OrthoDB" id="9763456at2"/>
<evidence type="ECO:0000256" key="1">
    <source>
        <dbReference type="SAM" id="MobiDB-lite"/>
    </source>
</evidence>
<accession>A0A2T7U9F5</accession>
<evidence type="ECO:0000259" key="2">
    <source>
        <dbReference type="Pfam" id="PF07287"/>
    </source>
</evidence>
<organism evidence="4 5">
    <name type="scientific">Limnohabitans planktonicus II-D5</name>
    <dbReference type="NCBI Taxonomy" id="1293045"/>
    <lineage>
        <taxon>Bacteria</taxon>
        <taxon>Pseudomonadati</taxon>
        <taxon>Pseudomonadota</taxon>
        <taxon>Betaproteobacteria</taxon>
        <taxon>Burkholderiales</taxon>
        <taxon>Comamonadaceae</taxon>
        <taxon>Limnohabitans</taxon>
    </lineage>
</organism>
<comment type="caution">
    <text evidence="4">The sequence shown here is derived from an EMBL/GenBank/DDBJ whole genome shotgun (WGS) entry which is preliminary data.</text>
</comment>
<reference evidence="4" key="1">
    <citation type="submission" date="2017-04" db="EMBL/GenBank/DDBJ databases">
        <title>Unexpected and diverse lifestyles within the genus Limnohabitans.</title>
        <authorList>
            <person name="Kasalicky V."/>
            <person name="Mehrshad M."/>
            <person name="Andrei S.-A."/>
            <person name="Salcher M."/>
            <person name="Kratochvilova H."/>
            <person name="Simek K."/>
            <person name="Ghai R."/>
        </authorList>
    </citation>
    <scope>NUCLEOTIDE SEQUENCE [LARGE SCALE GENOMIC DNA]</scope>
    <source>
        <strain evidence="4">II-D5</strain>
    </source>
</reference>
<gene>
    <name evidence="4" type="ORF">H663_017780</name>
</gene>
<dbReference type="STRING" id="1293045.H663_11970"/>
<dbReference type="InterPro" id="IPR010839">
    <property type="entry name" value="AtuA_N"/>
</dbReference>
<dbReference type="Proteomes" id="UP000037507">
    <property type="component" value="Unassembled WGS sequence"/>
</dbReference>
<sequence>MGETPTNREAGLTERRVRIGGACGFWGDSAMATPQLMQVPGLQYLVYDYLAETTMAILAKARTKDPALGYATDFVQAVMTPHLLAIHERGIKVIANAGGLNPEGCRDALMQVAEKQGIALRVAVMTGDDLMPQMNALQTQGVRTTADAPLPERPLSANAYVGARGIAQALAAGADVVITGRCVDSAVVLGALVHEFGWSWQDWDRLSAGTLAGHLIECGAQATGGLFTDWQDVPDWANMGYPVIDVAPDGSLELSKPEGTGGLIHPGAVAEQILYEVGDPANYLMPDVCCDWRQVQVERTGHDTVKVSGARGLPAPTHYKANATWQDGYQLQLMLAIRGIDAPLKAERTAQALLTRSRAMMAEQGFGDYSETCVELLGGESHYGPHAQAHTAREVVLRIAVRHAQAKALAVLQRECASSGTSMGPGTRSSFSGRADIQPVIKLCAFMVPKTQVHLQMRLDDRVTDASDHMPNPAPWTTTAEITSSESSASTDTHEPLHDCRLIDLAWARSGDKGDDENIGVIARHPKAWAWLRAQLQADQVHAYFCHLVQGPVLRYEVPGLQALNFVLHHALGGGGVCSLRSDPLGKSFAQMLLDMPLRVPTSVLAAPTSGDKP</sequence>
<dbReference type="EMBL" id="LFYT02000032">
    <property type="protein sequence ID" value="PVE41330.1"/>
    <property type="molecule type" value="Genomic_DNA"/>
</dbReference>
<dbReference type="Pfam" id="PF07287">
    <property type="entry name" value="AtuA"/>
    <property type="match status" value="1"/>
</dbReference>
<protein>
    <submittedName>
        <fullName evidence="4">Terpene utilization protein AtuA</fullName>
    </submittedName>
</protein>
<feature type="compositionally biased region" description="Low complexity" evidence="1">
    <location>
        <begin position="477"/>
        <end position="491"/>
    </location>
</feature>
<evidence type="ECO:0000313" key="4">
    <source>
        <dbReference type="EMBL" id="PVE41330.1"/>
    </source>
</evidence>
<dbReference type="AlphaFoldDB" id="A0A2T7U9F5"/>
<dbReference type="PANTHER" id="PTHR47708">
    <property type="match status" value="1"/>
</dbReference>
<proteinExistence type="predicted"/>
<evidence type="ECO:0000313" key="5">
    <source>
        <dbReference type="Proteomes" id="UP000037507"/>
    </source>
</evidence>